<organism evidence="8 9">
    <name type="scientific">Monoglobus pectinilyticus</name>
    <dbReference type="NCBI Taxonomy" id="1981510"/>
    <lineage>
        <taxon>Bacteria</taxon>
        <taxon>Bacillati</taxon>
        <taxon>Bacillota</taxon>
        <taxon>Clostridia</taxon>
        <taxon>Monoglobales</taxon>
        <taxon>Monoglobaceae</taxon>
        <taxon>Monoglobus</taxon>
    </lineage>
</organism>
<dbReference type="InterPro" id="IPR000408">
    <property type="entry name" value="Reg_chr_condens"/>
</dbReference>
<gene>
    <name evidence="8" type="ORF">B9O19_00764</name>
</gene>
<proteinExistence type="inferred from homology"/>
<dbReference type="PROSITE" id="PS50012">
    <property type="entry name" value="RCC1_3"/>
    <property type="match status" value="15"/>
</dbReference>
<dbReference type="PRINTS" id="PR00633">
    <property type="entry name" value="RCCNDNSATION"/>
</dbReference>
<keyword evidence="2" id="KW-0645">Protease</keyword>
<feature type="compositionally biased region" description="Low complexity" evidence="3">
    <location>
        <begin position="236"/>
        <end position="248"/>
    </location>
</feature>
<feature type="region of interest" description="Disordered" evidence="3">
    <location>
        <begin position="184"/>
        <end position="282"/>
    </location>
</feature>
<dbReference type="InterPro" id="IPR046780">
    <property type="entry name" value="aBig_2"/>
</dbReference>
<feature type="domain" description="Peptidase S8/S53" evidence="5">
    <location>
        <begin position="299"/>
        <end position="523"/>
    </location>
</feature>
<dbReference type="SUPFAM" id="SSF50985">
    <property type="entry name" value="RCC1/BLIP-II"/>
    <property type="match status" value="4"/>
</dbReference>
<dbReference type="Pfam" id="PF13540">
    <property type="entry name" value="RCC1_2"/>
    <property type="match status" value="2"/>
</dbReference>
<feature type="domain" description="RCC1-like" evidence="7">
    <location>
        <begin position="572"/>
        <end position="865"/>
    </location>
</feature>
<reference evidence="8 9" key="1">
    <citation type="submission" date="2017-04" db="EMBL/GenBank/DDBJ databases">
        <title>Monoglobus pectinilyticus 14 draft genome.</title>
        <authorList>
            <person name="Kim C."/>
            <person name="Rosendale D.I."/>
            <person name="Kelly W.J."/>
            <person name="Tannock G.W."/>
            <person name="Patchett M.L."/>
            <person name="Jordens J.Z."/>
        </authorList>
    </citation>
    <scope>NUCLEOTIDE SEQUENCE [LARGE SCALE GENOMIC DNA]</scope>
    <source>
        <strain evidence="8 9">14</strain>
    </source>
</reference>
<dbReference type="PANTHER" id="PTHR22870:SF408">
    <property type="entry name" value="OS09G0560450 PROTEIN"/>
    <property type="match status" value="1"/>
</dbReference>
<evidence type="ECO:0000256" key="4">
    <source>
        <dbReference type="SAM" id="SignalP"/>
    </source>
</evidence>
<name>A0A2K9P104_9FIRM</name>
<dbReference type="GO" id="GO:0004252">
    <property type="term" value="F:serine-type endopeptidase activity"/>
    <property type="evidence" value="ECO:0007669"/>
    <property type="project" value="UniProtKB-UniRule"/>
</dbReference>
<dbReference type="InterPro" id="IPR058923">
    <property type="entry name" value="RCC1-like_dom"/>
</dbReference>
<comment type="similarity">
    <text evidence="2">Belongs to the peptidase S8 family.</text>
</comment>
<dbReference type="Gene3D" id="3.40.50.200">
    <property type="entry name" value="Peptidase S8/S53 domain"/>
    <property type="match status" value="1"/>
</dbReference>
<feature type="signal peptide" evidence="4">
    <location>
        <begin position="1"/>
        <end position="26"/>
    </location>
</feature>
<evidence type="ECO:0000256" key="3">
    <source>
        <dbReference type="SAM" id="MobiDB-lite"/>
    </source>
</evidence>
<dbReference type="PROSITE" id="PS00137">
    <property type="entry name" value="SUBTILASE_HIS"/>
    <property type="match status" value="1"/>
</dbReference>
<dbReference type="KEGG" id="mpec:B9O19_00764"/>
<sequence>MKKLLSLFLVIAVVFSVSTSTILINADEDSENATNQGLSGEQTSVSEQLEQLAQEYTDRFIIKYNGDIEEAVGYACDESNKVKQQELETIKGSNEEEFLKISENDEEIVVSKNVRDLISKENTGDISTFSDEPVYEIDQEKSVIKLSKKVDPEIFTEKIYEKASGRIEYIQPDYKLELSDIDEGSKDKAEEDKNIDSKDSDKTLLEDERNKEDIQKENKETEDISVDLEVIENQAETSETESPVPETTETSEPENVESENVESETENIESETEENEEIDTESYDDLQNDIQSGWRVTKGTGVKVAVIDSKVDITHQDLSSHVVNGFNIVNNTELTYEENQIGQYYHGTHVTGIISSTVPEAEIIPIAAFENGQAYTSDLIKAIEYAKEHGATIVNCSWGSTDNNQALKEAMENSGLLFVCAAGNSRINVDETPIYPASFDIENVISVTSLNEDMGFSYYSNYGNSVDIAMYGRNVRSTLPGGEYGEQSGTSMSAAYVTAGAAMAESNGVQNIKESLLNTAVKLSNLKDKVNSQRKLSYSNLVNNIISDGIIEISPKDDFDVNGYQRTPEENWELFSSLKTVQVEAGGNNTAFIKSDGSLWMAGDNTYGQLGNGTYENSAVPVQVIGLTDIVQVAVGERHCIALNSRGYAYLWGYNGYNAVSFSDNRKISLPVMHTLSNITYVEAGSLTSFVVQGFNGIYAQGDNSYGQLGNGTKDTLAILTHMENSNGADIVKSYNKHTFFINVVTVFACGANDHNVLGLSYAGTTLTPEPVSISIDIDTGYNHAVAIDETGMITAWGTNDWGQCGKGIDGKGYIDIYNAKDVKCGKEHSIVLLEDGTVMTWGYNLRGQIGDGTHNKRYEPYAVKGMTNITQIAAGNNHIVALDANGNVWRWGDNSYGQFGNGSTVSSNSPINNYYGDLEHKNISSGSNHILYVDKDGKLFTKGDNTYGQLGTSDNVSREDFAEVHGPWGSKKIVKAETCADTSFVLTEDNKVYGWGRNDKYQLHDNTNIDKNVPILIAIAVIDVAAGLEHVIALSKNGEVMAWGENTYGQIILDTISGSSYTRLFSNAKKIAAGDYQSYIIDENSNLYALGKNDKGQLGTSDTENKSQPAFVMNNVKDVSCGNNHTAILTNSGKLFVCGDNTYDQLGITLPNSATYTSSPTDTMLFAGEIFAGANSTAYMADGKVYQCGSVADTQNKSYQAVEGLSDITEVDIGETCLAANADGELYRWGNMAAGKSLKNNITVSPVEVDYPYAVKQVDSYRTQTLAINELGQVIAWGEGYYANGSDKMETKTYPTVIEGIENPTQVSRGKNHNLVLDKNGDVWCWGSNTNNPMGTLGGKVKKASKMTGISNVKQIAAGTEFSIFLKNDGTIWGVGKNDKGQIGQGNTDDYLTPTQITSMKTFKKVSAGESFVVALAEDGLYSWGANTDGQIGNGTTDDEYIPVKLNAELENGEYFTDISAGTNFCLGLTNFGNVYSWGNNGSGRLGLGDKNNRNIPTKIKGITGIKNISAGDSSSLAVKNDGTVYGWGYGSDGQLGFFVTGSTLNPKEITTLNGKNIKQTSCGRAFSVAIGRDGKLYSFGRNNSGQLGIYSSIPVKVTSNMINDTKWLNGYMAQYLSPIAVSMVLPSSAPNGSKIVWKSSNTDYILDDGTFIKRPDRCSDDIEINLSAEISDNTELFSTCFSYIIEKDSSLSTDVYISAKKGDISSFVISNDENNNMLYTITFDSDIFEIVDLIGITDEQDILPGCQNGTIKIESVDKGVITFRYSATNNFNGYINCLKFKAAKDGNTEIKITNIIE</sequence>
<feature type="chain" id="PRO_5014765845" evidence="4">
    <location>
        <begin position="27"/>
        <end position="1799"/>
    </location>
</feature>
<evidence type="ECO:0000259" key="5">
    <source>
        <dbReference type="Pfam" id="PF00082"/>
    </source>
</evidence>
<dbReference type="RefSeq" id="WP_102365195.1">
    <property type="nucleotide sequence ID" value="NZ_CP020991.1"/>
</dbReference>
<feature type="compositionally biased region" description="Acidic residues" evidence="3">
    <location>
        <begin position="249"/>
        <end position="282"/>
    </location>
</feature>
<dbReference type="GeneID" id="98062187"/>
<evidence type="ECO:0000313" key="8">
    <source>
        <dbReference type="EMBL" id="AUO18947.1"/>
    </source>
</evidence>
<feature type="active site" description="Charge relay system" evidence="2">
    <location>
        <position position="491"/>
    </location>
</feature>
<dbReference type="EMBL" id="CP020991">
    <property type="protein sequence ID" value="AUO18947.1"/>
    <property type="molecule type" value="Genomic_DNA"/>
</dbReference>
<dbReference type="InterPro" id="IPR022398">
    <property type="entry name" value="Peptidase_S8_His-AS"/>
</dbReference>
<feature type="compositionally biased region" description="Basic and acidic residues" evidence="3">
    <location>
        <begin position="184"/>
        <end position="222"/>
    </location>
</feature>
<dbReference type="InterPro" id="IPR009091">
    <property type="entry name" value="RCC1/BLIP-II"/>
</dbReference>
<dbReference type="GO" id="GO:0006508">
    <property type="term" value="P:proteolysis"/>
    <property type="evidence" value="ECO:0007669"/>
    <property type="project" value="UniProtKB-KW"/>
</dbReference>
<keyword evidence="1" id="KW-0677">Repeat</keyword>
<dbReference type="Pfam" id="PF20578">
    <property type="entry name" value="aBig_2"/>
    <property type="match status" value="1"/>
</dbReference>
<dbReference type="InterPro" id="IPR036852">
    <property type="entry name" value="Peptidase_S8/S53_dom_sf"/>
</dbReference>
<feature type="domain" description="RCC1-like" evidence="7">
    <location>
        <begin position="972"/>
        <end position="1195"/>
    </location>
</feature>
<evidence type="ECO:0000259" key="6">
    <source>
        <dbReference type="Pfam" id="PF20578"/>
    </source>
</evidence>
<evidence type="ECO:0000313" key="9">
    <source>
        <dbReference type="Proteomes" id="UP000235589"/>
    </source>
</evidence>
<dbReference type="InterPro" id="IPR051210">
    <property type="entry name" value="Ub_ligase/GEF_domain"/>
</dbReference>
<keyword evidence="4" id="KW-0732">Signal</keyword>
<accession>A0A2K9P104</accession>
<feature type="domain" description="RCC1-like" evidence="7">
    <location>
        <begin position="1307"/>
        <end position="1592"/>
    </location>
</feature>
<dbReference type="Pfam" id="PF25390">
    <property type="entry name" value="WD40_RLD"/>
    <property type="match status" value="3"/>
</dbReference>
<dbReference type="Gene3D" id="2.130.10.30">
    <property type="entry name" value="Regulator of chromosome condensation 1/beta-lactamase-inhibitor protein II"/>
    <property type="match status" value="6"/>
</dbReference>
<feature type="active site" description="Charge relay system" evidence="2">
    <location>
        <position position="346"/>
    </location>
</feature>
<feature type="active site" description="Charge relay system" evidence="2">
    <location>
        <position position="308"/>
    </location>
</feature>
<evidence type="ECO:0000256" key="1">
    <source>
        <dbReference type="ARBA" id="ARBA00022737"/>
    </source>
</evidence>
<dbReference type="OrthoDB" id="27389at2"/>
<dbReference type="InterPro" id="IPR000209">
    <property type="entry name" value="Peptidase_S8/S53_dom"/>
</dbReference>
<feature type="domain" description="Atrophied bacterial Ig" evidence="6">
    <location>
        <begin position="1623"/>
        <end position="1684"/>
    </location>
</feature>
<keyword evidence="2" id="KW-0720">Serine protease</keyword>
<keyword evidence="2" id="KW-0378">Hydrolase</keyword>
<protein>
    <submittedName>
        <fullName evidence="8">Dockerin type 1</fullName>
    </submittedName>
</protein>
<dbReference type="Pfam" id="PF00082">
    <property type="entry name" value="Peptidase_S8"/>
    <property type="match status" value="1"/>
</dbReference>
<dbReference type="PANTHER" id="PTHR22870">
    <property type="entry name" value="REGULATOR OF CHROMOSOME CONDENSATION"/>
    <property type="match status" value="1"/>
</dbReference>
<evidence type="ECO:0000256" key="2">
    <source>
        <dbReference type="PROSITE-ProRule" id="PRU01240"/>
    </source>
</evidence>
<dbReference type="Proteomes" id="UP000235589">
    <property type="component" value="Chromosome"/>
</dbReference>
<dbReference type="PROSITE" id="PS51892">
    <property type="entry name" value="SUBTILASE"/>
    <property type="match status" value="1"/>
</dbReference>
<evidence type="ECO:0000259" key="7">
    <source>
        <dbReference type="Pfam" id="PF25390"/>
    </source>
</evidence>
<keyword evidence="9" id="KW-1185">Reference proteome</keyword>
<dbReference type="PROSITE" id="PS00626">
    <property type="entry name" value="RCC1_2"/>
    <property type="match status" value="2"/>
</dbReference>
<dbReference type="SUPFAM" id="SSF52743">
    <property type="entry name" value="Subtilisin-like"/>
    <property type="match status" value="1"/>
</dbReference>